<dbReference type="EMBL" id="JAIUJR010000003">
    <property type="protein sequence ID" value="MCA0132266.1"/>
    <property type="molecule type" value="Genomic_DNA"/>
</dbReference>
<proteinExistence type="predicted"/>
<organism evidence="2 3">
    <name type="scientific">Winogradskyella alexanderae</name>
    <dbReference type="NCBI Taxonomy" id="2877123"/>
    <lineage>
        <taxon>Bacteria</taxon>
        <taxon>Pseudomonadati</taxon>
        <taxon>Bacteroidota</taxon>
        <taxon>Flavobacteriia</taxon>
        <taxon>Flavobacteriales</taxon>
        <taxon>Flavobacteriaceae</taxon>
        <taxon>Winogradskyella</taxon>
    </lineage>
</organism>
<evidence type="ECO:0000313" key="2">
    <source>
        <dbReference type="EMBL" id="MCA0132266.1"/>
    </source>
</evidence>
<evidence type="ECO:0000256" key="1">
    <source>
        <dbReference type="SAM" id="Phobius"/>
    </source>
</evidence>
<dbReference type="Proteomes" id="UP001198901">
    <property type="component" value="Unassembled WGS sequence"/>
</dbReference>
<sequence>MLLRNYFPHSKQFRYVALVIVFASFGLIACSSNESEDNYSNSAVEICNDGIDNDGDGFVDCEDQSCNSSTLCEEICNDGIDNDGDGFIDCEDANCEEFQDCLIERCIDGVDNDGDGLVDCDDPDCDSNPSCE</sequence>
<accession>A0ABS7XTX8</accession>
<keyword evidence="1" id="KW-0812">Transmembrane</keyword>
<evidence type="ECO:0008006" key="4">
    <source>
        <dbReference type="Google" id="ProtNLM"/>
    </source>
</evidence>
<keyword evidence="3" id="KW-1185">Reference proteome</keyword>
<keyword evidence="1" id="KW-1133">Transmembrane helix</keyword>
<keyword evidence="1" id="KW-0472">Membrane</keyword>
<dbReference type="PROSITE" id="PS51257">
    <property type="entry name" value="PROKAR_LIPOPROTEIN"/>
    <property type="match status" value="1"/>
</dbReference>
<name>A0ABS7XTX8_9FLAO</name>
<gene>
    <name evidence="2" type="ORF">LBU54_06685</name>
</gene>
<reference evidence="3" key="1">
    <citation type="submission" date="2023-07" db="EMBL/GenBank/DDBJ databases">
        <authorList>
            <person name="Yue Y."/>
        </authorList>
    </citation>
    <scope>NUCLEOTIDE SEQUENCE [LARGE SCALE GENOMIC DNA]</scope>
    <source>
        <strain evidence="3">D23</strain>
    </source>
</reference>
<feature type="transmembrane region" description="Helical" evidence="1">
    <location>
        <begin position="12"/>
        <end position="29"/>
    </location>
</feature>
<dbReference type="RefSeq" id="WP_224527560.1">
    <property type="nucleotide sequence ID" value="NZ_JAIUJR010000003.1"/>
</dbReference>
<evidence type="ECO:0000313" key="3">
    <source>
        <dbReference type="Proteomes" id="UP001198901"/>
    </source>
</evidence>
<protein>
    <recommendedName>
        <fullName evidence="4">Thrombospondin type 3 repeat-containing protein</fullName>
    </recommendedName>
</protein>
<dbReference type="NCBIfam" id="NF033662">
    <property type="entry name" value="acid_disulf_rpt"/>
    <property type="match status" value="2"/>
</dbReference>
<comment type="caution">
    <text evidence="2">The sequence shown here is derived from an EMBL/GenBank/DDBJ whole genome shotgun (WGS) entry which is preliminary data.</text>
</comment>